<evidence type="ECO:0000313" key="3">
    <source>
        <dbReference type="Proteomes" id="UP001172036"/>
    </source>
</evidence>
<dbReference type="InterPro" id="IPR019986">
    <property type="entry name" value="YloV-like"/>
</dbReference>
<dbReference type="RefSeq" id="WP_304515167.1">
    <property type="nucleotide sequence ID" value="NZ_JAOSID010000002.1"/>
</dbReference>
<evidence type="ECO:0000313" key="2">
    <source>
        <dbReference type="EMBL" id="MDO8167962.1"/>
    </source>
</evidence>
<dbReference type="SUPFAM" id="SSF101473">
    <property type="entry name" value="DhaL-like"/>
    <property type="match status" value="1"/>
</dbReference>
<dbReference type="InterPro" id="IPR004007">
    <property type="entry name" value="DhaL_dom"/>
</dbReference>
<dbReference type="Pfam" id="PF13684">
    <property type="entry name" value="FakA-like_C"/>
    <property type="match status" value="1"/>
</dbReference>
<dbReference type="InterPro" id="IPR036117">
    <property type="entry name" value="DhaL_dom_sf"/>
</dbReference>
<comment type="caution">
    <text evidence="2">The sequence shown here is derived from an EMBL/GenBank/DDBJ whole genome shotgun (WGS) entry which is preliminary data.</text>
</comment>
<reference evidence="2 3" key="1">
    <citation type="journal article" date="2023" name="Int. J. Syst. Evol. Microbiol.">
        <title>The observation of taxonomic boundaries for the 16SrII and 16SrXXV phytoplasmas using genome-based delimitation.</title>
        <authorList>
            <person name="Rodrigues Jardim B."/>
            <person name="Tran-Nguyen L.T.T."/>
            <person name="Gambley C."/>
            <person name="Al-Sadi A.M."/>
            <person name="Al-Subhi A.M."/>
            <person name="Foissac X."/>
            <person name="Salar P."/>
            <person name="Cai H."/>
            <person name="Yang J.Y."/>
            <person name="Davis R."/>
            <person name="Jones L."/>
            <person name="Rodoni B."/>
            <person name="Constable F.E."/>
        </authorList>
    </citation>
    <scope>NUCLEOTIDE SEQUENCE [LARGE SCALE GENOMIC DNA]</scope>
    <source>
        <strain evidence="2">BAWM-155c</strain>
    </source>
</reference>
<gene>
    <name evidence="2" type="ORF">OC680_00495</name>
</gene>
<protein>
    <submittedName>
        <fullName evidence="2">DAK2 domain-containing protein</fullName>
    </submittedName>
</protein>
<dbReference type="PANTHER" id="PTHR33434">
    <property type="entry name" value="DEGV DOMAIN-CONTAINING PROTEIN DR_1986-RELATED"/>
    <property type="match status" value="1"/>
</dbReference>
<evidence type="ECO:0000259" key="1">
    <source>
        <dbReference type="PROSITE" id="PS51480"/>
    </source>
</evidence>
<dbReference type="Gene3D" id="1.25.40.340">
    <property type="match status" value="1"/>
</dbReference>
<dbReference type="InterPro" id="IPR048394">
    <property type="entry name" value="FakA-like_M"/>
</dbReference>
<dbReference type="Pfam" id="PF21645">
    <property type="entry name" value="FakA-like_M"/>
    <property type="match status" value="1"/>
</dbReference>
<dbReference type="InterPro" id="IPR050270">
    <property type="entry name" value="DegV_domain_contain"/>
</dbReference>
<dbReference type="Pfam" id="PF02734">
    <property type="entry name" value="Dak2"/>
    <property type="match status" value="1"/>
</dbReference>
<dbReference type="SMART" id="SM01120">
    <property type="entry name" value="Dak2"/>
    <property type="match status" value="1"/>
</dbReference>
<feature type="domain" description="DhaL" evidence="1">
    <location>
        <begin position="10"/>
        <end position="203"/>
    </location>
</feature>
<dbReference type="PROSITE" id="PS51480">
    <property type="entry name" value="DHAL"/>
    <property type="match status" value="1"/>
</dbReference>
<dbReference type="Proteomes" id="UP001172036">
    <property type="component" value="Unassembled WGS sequence"/>
</dbReference>
<dbReference type="NCBIfam" id="TIGR03599">
    <property type="entry name" value="YloV"/>
    <property type="match status" value="1"/>
</dbReference>
<accession>A0ABT9DE62</accession>
<dbReference type="SMART" id="SM01121">
    <property type="entry name" value="Dak1_2"/>
    <property type="match status" value="1"/>
</dbReference>
<keyword evidence="3" id="KW-1185">Reference proteome</keyword>
<dbReference type="EMBL" id="JAOSID010000002">
    <property type="protein sequence ID" value="MDO8167962.1"/>
    <property type="molecule type" value="Genomic_DNA"/>
</dbReference>
<dbReference type="PANTHER" id="PTHR33434:SF4">
    <property type="entry name" value="PHOSPHATASE PROTEIN"/>
    <property type="match status" value="1"/>
</dbReference>
<organism evidence="2 3">
    <name type="scientific">Candidatus Phytoplasma melaleucae</name>
    <dbReference type="NCBI Taxonomy" id="2982630"/>
    <lineage>
        <taxon>Bacteria</taxon>
        <taxon>Bacillati</taxon>
        <taxon>Mycoplasmatota</taxon>
        <taxon>Mollicutes</taxon>
        <taxon>Acholeplasmatales</taxon>
        <taxon>Acholeplasmataceae</taxon>
        <taxon>Candidatus Phytoplasma</taxon>
    </lineage>
</organism>
<sequence length="564" mass="64787">MTNHKIIDGILFKAMIINGTVHLKNNYQKINNLNVFPVPDGDTGTNMQMTMLEGIKKIQPIHENSILTISKIFSDALLIGSKGNSGVILSQFFSGVYLHINRLQKKYINVQEFIQVLISGYKHAYKAVIEPIEGTILTVLRESVEGISKQPYFQTIKEVLKSITKYAKISLSKTPDLLPILKKSNVVDSGGAGFVCILEGMLMYLDNIKLFFLDEYKDNLLQSTNSFDNDVLCCGHDKIYDIDIKNIYCTEFLIKLNNLKNFHLTESRKKFLEYGDSLILLLNNNLLKIHIHTNAPGSVLSDLLHYGELVRCKIDNMKEQSQDFLHKPELNLNIDKIKDYQIISFVSNKELKIIFQDMKVDHVICCDPKKNVNVIAEELMSILKNITVQDVIVLPNVNSNLSFKIHKILSKFTNLNIHVLSSKNIAQGYSALLVFNDSLSFQENLRIMKDHIKQSKIGQISLAQKFDLHQKDDIRIKENSFMAVFQDKILFSHEDIDYVIQKLLHEMFLVSSQSKFLTIFYDKKQVKMKYLQKIESFVSKNFSNIEIEKIENIDNVTPFIFILE</sequence>
<proteinExistence type="predicted"/>
<dbReference type="InterPro" id="IPR033470">
    <property type="entry name" value="FakA-like_C"/>
</dbReference>
<name>A0ABT9DE62_9MOLU</name>